<accession>A0ABN9UZN2</accession>
<protein>
    <submittedName>
        <fullName evidence="2">Uncharacterized protein</fullName>
    </submittedName>
</protein>
<keyword evidence="3" id="KW-1185">Reference proteome</keyword>
<feature type="chain" id="PRO_5047120765" evidence="1">
    <location>
        <begin position="20"/>
        <end position="384"/>
    </location>
</feature>
<proteinExistence type="predicted"/>
<keyword evidence="1" id="KW-0732">Signal</keyword>
<name>A0ABN9UZN2_9DINO</name>
<evidence type="ECO:0000256" key="1">
    <source>
        <dbReference type="SAM" id="SignalP"/>
    </source>
</evidence>
<evidence type="ECO:0000313" key="2">
    <source>
        <dbReference type="EMBL" id="CAK0865685.1"/>
    </source>
</evidence>
<gene>
    <name evidence="2" type="ORF">PCOR1329_LOCUS53135</name>
</gene>
<evidence type="ECO:0000313" key="3">
    <source>
        <dbReference type="Proteomes" id="UP001189429"/>
    </source>
</evidence>
<organism evidence="2 3">
    <name type="scientific">Prorocentrum cordatum</name>
    <dbReference type="NCBI Taxonomy" id="2364126"/>
    <lineage>
        <taxon>Eukaryota</taxon>
        <taxon>Sar</taxon>
        <taxon>Alveolata</taxon>
        <taxon>Dinophyceae</taxon>
        <taxon>Prorocentrales</taxon>
        <taxon>Prorocentraceae</taxon>
        <taxon>Prorocentrum</taxon>
    </lineage>
</organism>
<dbReference type="EMBL" id="CAUYUJ010016474">
    <property type="protein sequence ID" value="CAK0865685.1"/>
    <property type="molecule type" value="Genomic_DNA"/>
</dbReference>
<feature type="signal peptide" evidence="1">
    <location>
        <begin position="1"/>
        <end position="19"/>
    </location>
</feature>
<reference evidence="2" key="1">
    <citation type="submission" date="2023-10" db="EMBL/GenBank/DDBJ databases">
        <authorList>
            <person name="Chen Y."/>
            <person name="Shah S."/>
            <person name="Dougan E. K."/>
            <person name="Thang M."/>
            <person name="Chan C."/>
        </authorList>
    </citation>
    <scope>NUCLEOTIDE SEQUENCE [LARGE SCALE GENOMIC DNA]</scope>
</reference>
<dbReference type="Proteomes" id="UP001189429">
    <property type="component" value="Unassembled WGS sequence"/>
</dbReference>
<comment type="caution">
    <text evidence="2">The sequence shown here is derived from an EMBL/GenBank/DDBJ whole genome shotgun (WGS) entry which is preliminary data.</text>
</comment>
<sequence length="384" mass="41769">MSATAAWLPLLLVPALAAALAVDPDSRRPAPQPRRASSSLVDGWQSACGGRGDATDEGLLGQCAACRLSGMDAPRIYVVESKDGLGSRLHDVIAGMAIASKMGMVLGGVTFRGQGNGCHVSHGVDIMKVAGVLFGLEDPRLLFTGRPPKFDQVWPGLLALESGTRRFVPKPKENIFIANHCVACEVDAVPGISRHGTTWYPQARYYSERFLGQLRNASRIWREPLAFERGSTSVAIHVRRGDVDPADKLRGTSDLWYLSLMEQLRRLAPNADIHVFSSLEAGRQSSEFDAYRSRGATVHLDGDPLEAWAHFAAADVFVMAKSSFSHVPALLNGNCVVYQPYWHRKLKEWVIVEANHTAPLSAAAVKALHGCIGNKSARQNNRKV</sequence>